<comment type="similarity">
    <text evidence="10 11">Belongs to the TonB-dependent receptor family.</text>
</comment>
<evidence type="ECO:0000256" key="9">
    <source>
        <dbReference type="ARBA" id="ARBA00023237"/>
    </source>
</evidence>
<evidence type="ECO:0000256" key="10">
    <source>
        <dbReference type="PROSITE-ProRule" id="PRU01360"/>
    </source>
</evidence>
<dbReference type="InterPro" id="IPR037066">
    <property type="entry name" value="Plug_dom_sf"/>
</dbReference>
<dbReference type="Pfam" id="PF00593">
    <property type="entry name" value="TonB_dep_Rec_b-barrel"/>
    <property type="match status" value="1"/>
</dbReference>
<dbReference type="Gene3D" id="2.40.170.20">
    <property type="entry name" value="TonB-dependent receptor, beta-barrel domain"/>
    <property type="match status" value="1"/>
</dbReference>
<dbReference type="Gene3D" id="2.170.130.10">
    <property type="entry name" value="TonB-dependent receptor, plug domain"/>
    <property type="match status" value="1"/>
</dbReference>
<dbReference type="PROSITE" id="PS52016">
    <property type="entry name" value="TONB_DEPENDENT_REC_3"/>
    <property type="match status" value="1"/>
</dbReference>
<feature type="domain" description="TonB-dependent receptor-like beta-barrel" evidence="12">
    <location>
        <begin position="179"/>
        <end position="582"/>
    </location>
</feature>
<keyword evidence="2 10" id="KW-0813">Transport</keyword>
<evidence type="ECO:0000259" key="13">
    <source>
        <dbReference type="Pfam" id="PF07715"/>
    </source>
</evidence>
<name>A0A0F6W6Z5_9BACT</name>
<dbReference type="PANTHER" id="PTHR30069:SF29">
    <property type="entry name" value="HEMOGLOBIN AND HEMOGLOBIN-HAPTOGLOBIN-BINDING PROTEIN 1-RELATED"/>
    <property type="match status" value="1"/>
</dbReference>
<evidence type="ECO:0000259" key="12">
    <source>
        <dbReference type="Pfam" id="PF00593"/>
    </source>
</evidence>
<dbReference type="InterPro" id="IPR012910">
    <property type="entry name" value="Plug_dom"/>
</dbReference>
<dbReference type="InterPro" id="IPR036942">
    <property type="entry name" value="Beta-barrel_TonB_sf"/>
</dbReference>
<evidence type="ECO:0000256" key="5">
    <source>
        <dbReference type="ARBA" id="ARBA00022729"/>
    </source>
</evidence>
<evidence type="ECO:0000256" key="8">
    <source>
        <dbReference type="ARBA" id="ARBA00023170"/>
    </source>
</evidence>
<keyword evidence="7 10" id="KW-0472">Membrane</keyword>
<dbReference type="PANTHER" id="PTHR30069">
    <property type="entry name" value="TONB-DEPENDENT OUTER MEMBRANE RECEPTOR"/>
    <property type="match status" value="1"/>
</dbReference>
<keyword evidence="15" id="KW-1185">Reference proteome</keyword>
<keyword evidence="5" id="KW-0732">Signal</keyword>
<evidence type="ECO:0000256" key="3">
    <source>
        <dbReference type="ARBA" id="ARBA00022452"/>
    </source>
</evidence>
<dbReference type="GO" id="GO:0044718">
    <property type="term" value="P:siderophore transmembrane transport"/>
    <property type="evidence" value="ECO:0007669"/>
    <property type="project" value="TreeGrafter"/>
</dbReference>
<evidence type="ECO:0000256" key="11">
    <source>
        <dbReference type="RuleBase" id="RU003357"/>
    </source>
</evidence>
<feature type="domain" description="TonB-dependent receptor plug" evidence="13">
    <location>
        <begin position="11"/>
        <end position="114"/>
    </location>
</feature>
<dbReference type="Proteomes" id="UP000034883">
    <property type="component" value="Chromosome"/>
</dbReference>
<organism evidence="14 15">
    <name type="scientific">Sandaracinus amylolyticus</name>
    <dbReference type="NCBI Taxonomy" id="927083"/>
    <lineage>
        <taxon>Bacteria</taxon>
        <taxon>Pseudomonadati</taxon>
        <taxon>Myxococcota</taxon>
        <taxon>Polyangia</taxon>
        <taxon>Polyangiales</taxon>
        <taxon>Sandaracinaceae</taxon>
        <taxon>Sandaracinus</taxon>
    </lineage>
</organism>
<evidence type="ECO:0000256" key="7">
    <source>
        <dbReference type="ARBA" id="ARBA00023136"/>
    </source>
</evidence>
<dbReference type="AlphaFoldDB" id="A0A0F6W6Z5"/>
<gene>
    <name evidence="14" type="ORF">DB32_006242</name>
</gene>
<dbReference type="GO" id="GO:0015344">
    <property type="term" value="F:siderophore uptake transmembrane transporter activity"/>
    <property type="evidence" value="ECO:0007669"/>
    <property type="project" value="TreeGrafter"/>
</dbReference>
<evidence type="ECO:0000256" key="4">
    <source>
        <dbReference type="ARBA" id="ARBA00022692"/>
    </source>
</evidence>
<dbReference type="Pfam" id="PF07715">
    <property type="entry name" value="Plug"/>
    <property type="match status" value="1"/>
</dbReference>
<keyword evidence="9 10" id="KW-0998">Cell outer membrane</keyword>
<dbReference type="KEGG" id="samy:DB32_006242"/>
<keyword evidence="4 10" id="KW-0812">Transmembrane</keyword>
<dbReference type="InterPro" id="IPR000531">
    <property type="entry name" value="Beta-barrel_TonB"/>
</dbReference>
<dbReference type="CDD" id="cd01347">
    <property type="entry name" value="ligand_gated_channel"/>
    <property type="match status" value="1"/>
</dbReference>
<evidence type="ECO:0000313" key="15">
    <source>
        <dbReference type="Proteomes" id="UP000034883"/>
    </source>
</evidence>
<dbReference type="InterPro" id="IPR039426">
    <property type="entry name" value="TonB-dep_rcpt-like"/>
</dbReference>
<proteinExistence type="inferred from homology"/>
<evidence type="ECO:0000256" key="6">
    <source>
        <dbReference type="ARBA" id="ARBA00023077"/>
    </source>
</evidence>
<reference evidence="14 15" key="1">
    <citation type="submission" date="2015-03" db="EMBL/GenBank/DDBJ databases">
        <title>Genome assembly of Sandaracinus amylolyticus DSM 53668.</title>
        <authorList>
            <person name="Sharma G."/>
            <person name="Subramanian S."/>
        </authorList>
    </citation>
    <scope>NUCLEOTIDE SEQUENCE [LARGE SCALE GENOMIC DNA]</scope>
    <source>
        <strain evidence="14 15">DSM 53668</strain>
    </source>
</reference>
<keyword evidence="8 14" id="KW-0675">Receptor</keyword>
<comment type="subcellular location">
    <subcellularLocation>
        <location evidence="1 10">Cell outer membrane</location>
        <topology evidence="1 10">Multi-pass membrane protein</topology>
    </subcellularLocation>
</comment>
<keyword evidence="3 10" id="KW-1134">Transmembrane beta strand</keyword>
<evidence type="ECO:0000256" key="2">
    <source>
        <dbReference type="ARBA" id="ARBA00022448"/>
    </source>
</evidence>
<sequence length="605" mass="66506">MVSATRTEVAQDDSPVRVEVIDRATIERSGARDLGELLEEQPGMLVTRSFRGDAIQMQGLDPEHVLVIVDGERVPGRVGGAIDLGRYGLEDVERVEIVRGGSSALYGSDAIAGVIHVITRRTRDELELDASASGGGGEGGGIADATARAGARLGDVSLRLSGGFHWAEPFRRGGDPTIPEDQRATDGSARLQWSVGGDVRWRVDPTLSLDARAEYMQRGLSGVDRNDAGAVFDRAQLAEQLQSGLGASWALAGAIRLVTRASYAIFREQYLRDQRGASALDEHQDHREDLGQLLVQLDIPVDTHLLTFGFEELFQRLESDRLDGVGTRFRASPFVQDEWTVIDDDVRLVLVPGVRVDADSQYGTQLSPKLAVRFDPVRQLVLRASFGTGFRAPSFQELLLRFENPTVGYVVLGNPDLGPETSRSYQLGAEWTPITELRGSLSLFRNDVDGLITTITAEESPDGTLFTYDNVASATTQGIESSLTARPIRELSLAASYTFTHAWDHENDRALEGRAAHRITLSATFDHREWDLGATARCALTGERPFYVDEELIYSPWAAQLDLRIYKRFERHLEISAGIDNVLDAGDAYLPLRPRTFYGGIRGRL</sequence>
<protein>
    <submittedName>
        <fullName evidence="14">TonB-dependent receptor</fullName>
    </submittedName>
</protein>
<dbReference type="STRING" id="927083.DB32_006242"/>
<keyword evidence="6 11" id="KW-0798">TonB box</keyword>
<evidence type="ECO:0000256" key="1">
    <source>
        <dbReference type="ARBA" id="ARBA00004571"/>
    </source>
</evidence>
<dbReference type="GO" id="GO:0009279">
    <property type="term" value="C:cell outer membrane"/>
    <property type="evidence" value="ECO:0007669"/>
    <property type="project" value="UniProtKB-SubCell"/>
</dbReference>
<evidence type="ECO:0000313" key="14">
    <source>
        <dbReference type="EMBL" id="AKF09093.1"/>
    </source>
</evidence>
<accession>A0A0F6W6Z5</accession>
<dbReference type="SUPFAM" id="SSF56935">
    <property type="entry name" value="Porins"/>
    <property type="match status" value="1"/>
</dbReference>
<dbReference type="EMBL" id="CP011125">
    <property type="protein sequence ID" value="AKF09093.1"/>
    <property type="molecule type" value="Genomic_DNA"/>
</dbReference>